<name>A0A0N4SWR9_BRUPA</name>
<dbReference type="InterPro" id="IPR026645">
    <property type="entry name" value="Dermatopontin"/>
</dbReference>
<reference evidence="7" key="1">
    <citation type="submission" date="2016-03" db="UniProtKB">
        <authorList>
            <consortium name="WormBaseParasite"/>
        </authorList>
    </citation>
    <scope>IDENTIFICATION</scope>
</reference>
<evidence type="ECO:0000256" key="3">
    <source>
        <dbReference type="ARBA" id="ARBA00022525"/>
    </source>
</evidence>
<dbReference type="Pfam" id="PF14704">
    <property type="entry name" value="DERM"/>
    <property type="match status" value="1"/>
</dbReference>
<sequence length="470" mass="53541">MMGQCHLSSHRTTYTENDNLQCVTFQQFTTAIISIITLERTSFAETVWQTAAYISLLFETVCPYVSTTFQCPDGFYLSTFNTAFVGKERYYKFACSAFDNIHTQMNETCRISDSASSHLDDIYLSCGSDQYTVGVRFIEDSFEEFSAWQLLCCSGKLIKIRKDDCINTKFLNEHHRSSTFFTGTQIIRKWQAVLDDNDLRWWLQLCPVDVQGKNSIQYSASSRTRRQIPWQWTRNRFDSARVDPMFIKHDRLDNIHSRFFGSMNHVQTFFKTPNPQFGNEQKTARNPKQAIVNANMKTAFVTEKVLPQSSTSKSLSNTTASFAKSTTFSMVKEDVAIDYYDVYDENFDKSKHESRQGILGGVSDLLQNIQDGLSIAQAALPSHEKQIYETTTTTDGPAFLLSRDEDSLTIGMQHNTENGASNSRLKLRRFGPKPSRPNALQPVSTSFELGTPGAIQQMFQFFGLCKSHEL</sequence>
<keyword evidence="6" id="KW-1185">Reference proteome</keyword>
<organism evidence="7">
    <name type="scientific">Brugia pahangi</name>
    <name type="common">Filarial nematode worm</name>
    <dbReference type="NCBI Taxonomy" id="6280"/>
    <lineage>
        <taxon>Eukaryota</taxon>
        <taxon>Metazoa</taxon>
        <taxon>Ecdysozoa</taxon>
        <taxon>Nematoda</taxon>
        <taxon>Chromadorea</taxon>
        <taxon>Rhabditida</taxon>
        <taxon>Spirurina</taxon>
        <taxon>Spiruromorpha</taxon>
        <taxon>Filarioidea</taxon>
        <taxon>Onchocercidae</taxon>
        <taxon>Brugia</taxon>
    </lineage>
</organism>
<evidence type="ECO:0000313" key="6">
    <source>
        <dbReference type="Proteomes" id="UP000278627"/>
    </source>
</evidence>
<dbReference type="Proteomes" id="UP000278627">
    <property type="component" value="Unassembled WGS sequence"/>
</dbReference>
<evidence type="ECO:0000256" key="4">
    <source>
        <dbReference type="ARBA" id="ARBA00023157"/>
    </source>
</evidence>
<dbReference type="GO" id="GO:0005576">
    <property type="term" value="C:extracellular region"/>
    <property type="evidence" value="ECO:0007669"/>
    <property type="project" value="UniProtKB-SubCell"/>
</dbReference>
<evidence type="ECO:0000256" key="1">
    <source>
        <dbReference type="ARBA" id="ARBA00004613"/>
    </source>
</evidence>
<protein>
    <submittedName>
        <fullName evidence="7">C-type lectin domain-containing protein</fullName>
    </submittedName>
</protein>
<dbReference type="AlphaFoldDB" id="A0A0N4SWR9"/>
<dbReference type="EMBL" id="UZAD01000003">
    <property type="protein sequence ID" value="VDN81276.1"/>
    <property type="molecule type" value="Genomic_DNA"/>
</dbReference>
<keyword evidence="3" id="KW-0964">Secreted</keyword>
<comment type="subcellular location">
    <subcellularLocation>
        <location evidence="1">Secreted</location>
    </subcellularLocation>
</comment>
<dbReference type="WBParaSite" id="BPAG_0000008901-mRNA-1">
    <property type="protein sequence ID" value="BPAG_0000008901-mRNA-1"/>
    <property type="gene ID" value="BPAG_0000008901"/>
</dbReference>
<proteinExistence type="inferred from homology"/>
<accession>A0A0N4SWR9</accession>
<evidence type="ECO:0000256" key="2">
    <source>
        <dbReference type="ARBA" id="ARBA00008712"/>
    </source>
</evidence>
<reference evidence="5 6" key="2">
    <citation type="submission" date="2018-11" db="EMBL/GenBank/DDBJ databases">
        <authorList>
            <consortium name="Pathogen Informatics"/>
        </authorList>
    </citation>
    <scope>NUCLEOTIDE SEQUENCE [LARGE SCALE GENOMIC DNA]</scope>
</reference>
<evidence type="ECO:0000313" key="7">
    <source>
        <dbReference type="WBParaSite" id="BPAG_0000008901-mRNA-1"/>
    </source>
</evidence>
<evidence type="ECO:0000313" key="5">
    <source>
        <dbReference type="EMBL" id="VDN81276.1"/>
    </source>
</evidence>
<gene>
    <name evidence="5" type="ORF">BPAG_LOCUS90</name>
</gene>
<comment type="similarity">
    <text evidence="2">Belongs to the dermatopontin family.</text>
</comment>
<keyword evidence="4" id="KW-1015">Disulfide bond</keyword>